<feature type="transmembrane region" description="Helical" evidence="1">
    <location>
        <begin position="594"/>
        <end position="617"/>
    </location>
</feature>
<keyword evidence="5" id="KW-1185">Reference proteome</keyword>
<evidence type="ECO:0000313" key="4">
    <source>
        <dbReference type="EMBL" id="ALS97879.1"/>
    </source>
</evidence>
<keyword evidence="1" id="KW-0472">Membrane</keyword>
<feature type="signal peptide" evidence="2">
    <location>
        <begin position="1"/>
        <end position="22"/>
    </location>
</feature>
<dbReference type="STRING" id="1526571.AT746_06080"/>
<gene>
    <name evidence="4" type="ORF">AT746_06080</name>
</gene>
<dbReference type="InterPro" id="IPR001466">
    <property type="entry name" value="Beta-lactam-related"/>
</dbReference>
<feature type="transmembrane region" description="Helical" evidence="1">
    <location>
        <begin position="477"/>
        <end position="501"/>
    </location>
</feature>
<feature type="domain" description="Beta-lactamase-related" evidence="3">
    <location>
        <begin position="35"/>
        <end position="355"/>
    </location>
</feature>
<reference evidence="4 5" key="1">
    <citation type="submission" date="2015-12" db="EMBL/GenBank/DDBJ databases">
        <title>Complete genome of Lacimicrobium alkaliphilum KCTC 32984.</title>
        <authorList>
            <person name="Kim S.-G."/>
            <person name="Lee Y.-J."/>
        </authorList>
    </citation>
    <scope>NUCLEOTIDE SEQUENCE [LARGE SCALE GENOMIC DNA]</scope>
    <source>
        <strain evidence="4 5">YelD216</strain>
    </source>
</reference>
<keyword evidence="2" id="KW-0732">Signal</keyword>
<evidence type="ECO:0000256" key="2">
    <source>
        <dbReference type="SAM" id="SignalP"/>
    </source>
</evidence>
<dbReference type="RefSeq" id="WP_062477853.1">
    <property type="nucleotide sequence ID" value="NZ_CP013650.1"/>
</dbReference>
<dbReference type="PANTHER" id="PTHR46825">
    <property type="entry name" value="D-ALANYL-D-ALANINE-CARBOXYPEPTIDASE/ENDOPEPTIDASE AMPH"/>
    <property type="match status" value="1"/>
</dbReference>
<evidence type="ECO:0000313" key="5">
    <source>
        <dbReference type="Proteomes" id="UP000068447"/>
    </source>
</evidence>
<evidence type="ECO:0000256" key="1">
    <source>
        <dbReference type="SAM" id="Phobius"/>
    </source>
</evidence>
<dbReference type="SUPFAM" id="SSF56601">
    <property type="entry name" value="beta-lactamase/transpeptidase-like"/>
    <property type="match status" value="1"/>
</dbReference>
<dbReference type="PANTHER" id="PTHR46825:SF9">
    <property type="entry name" value="BETA-LACTAMASE-RELATED DOMAIN-CONTAINING PROTEIN"/>
    <property type="match status" value="1"/>
</dbReference>
<dbReference type="InterPro" id="IPR050491">
    <property type="entry name" value="AmpC-like"/>
</dbReference>
<protein>
    <recommendedName>
        <fullName evidence="3">Beta-lactamase-related domain-containing protein</fullName>
    </recommendedName>
</protein>
<dbReference type="Proteomes" id="UP000068447">
    <property type="component" value="Chromosome"/>
</dbReference>
<dbReference type="EMBL" id="CP013650">
    <property type="protein sequence ID" value="ALS97879.1"/>
    <property type="molecule type" value="Genomic_DNA"/>
</dbReference>
<sequence length="618" mass="68584">MTRLIQSLFLLLSLLLISQVCAGQPVPDNLEDLGQTIDKIRSDTKTPGIAVSLLLADGNLWFHSSGFANLNKRTRINQDTQFRFGSVSKMLVSLSVLKLVDQGVLNLDDKVADLVPEVYFDNPWQVTHPLTVAHLLNHTSGWDAPHFAEQISVSDKPVSIKHALEIHPHSRTSRWPPGTRSAYNNTGPLVAAYIVEKYTGQTYESFVKEQFFTPLSMKDSDYFYTDHYRTHAATFYQGTSETPYWHLNNRAAGALNSSLADMGKFLAFLLRRDQSPALLSEQALNNFQQPQASLATSTGLQLTWALGNNLYHANGQVLYGHQGSLPGASAMVVYQPALNSGYVIAANTGGPGVSQVHKLLADFITRSSNPPVVKPERMITDEDKRLSGFYRNISPVAELTDSFMRLIPWSLRVTEQNTLLSIPFAGPKRQLVANATTGFKQQSTGKVVLVQAEDPVVGDVLHYGPHTLKKVSVPGAYLPRIVLVLWLVSILLGLAFALIWIPRKWMGKINNSASLRIRSWPMITLIPLVIVVACLLMIKSSATPFVLAGQPTVLSLIVFFASIVFFLAALWSVRIWYLIRNDKMGRLVRWHSGMLIFLNLVIALYLLSQGLIGVRLWG</sequence>
<proteinExistence type="predicted"/>
<dbReference type="KEGG" id="lal:AT746_06080"/>
<dbReference type="InterPro" id="IPR012338">
    <property type="entry name" value="Beta-lactam/transpept-like"/>
</dbReference>
<keyword evidence="1" id="KW-0812">Transmembrane</keyword>
<organism evidence="4 5">
    <name type="scientific">Lacimicrobium alkaliphilum</name>
    <dbReference type="NCBI Taxonomy" id="1526571"/>
    <lineage>
        <taxon>Bacteria</taxon>
        <taxon>Pseudomonadati</taxon>
        <taxon>Pseudomonadota</taxon>
        <taxon>Gammaproteobacteria</taxon>
        <taxon>Alteromonadales</taxon>
        <taxon>Alteromonadaceae</taxon>
        <taxon>Lacimicrobium</taxon>
    </lineage>
</organism>
<dbReference type="PROSITE" id="PS00146">
    <property type="entry name" value="BETA_LACTAMASE_A"/>
    <property type="match status" value="1"/>
</dbReference>
<dbReference type="Pfam" id="PF00144">
    <property type="entry name" value="Beta-lactamase"/>
    <property type="match status" value="1"/>
</dbReference>
<evidence type="ECO:0000259" key="3">
    <source>
        <dbReference type="Pfam" id="PF00144"/>
    </source>
</evidence>
<dbReference type="OrthoDB" id="119951at2"/>
<accession>A0A0U2ZFL2</accession>
<keyword evidence="1" id="KW-1133">Transmembrane helix</keyword>
<feature type="transmembrane region" description="Helical" evidence="1">
    <location>
        <begin position="553"/>
        <end position="573"/>
    </location>
</feature>
<dbReference type="Gene3D" id="3.40.710.10">
    <property type="entry name" value="DD-peptidase/beta-lactamase superfamily"/>
    <property type="match status" value="1"/>
</dbReference>
<dbReference type="InterPro" id="IPR023650">
    <property type="entry name" value="Beta-lactam_class-A_AS"/>
</dbReference>
<dbReference type="AlphaFoldDB" id="A0A0U2ZFL2"/>
<feature type="chain" id="PRO_5006835383" description="Beta-lactamase-related domain-containing protein" evidence="2">
    <location>
        <begin position="23"/>
        <end position="618"/>
    </location>
</feature>
<feature type="transmembrane region" description="Helical" evidence="1">
    <location>
        <begin position="522"/>
        <end position="547"/>
    </location>
</feature>
<name>A0A0U2ZFL2_9ALTE</name>